<keyword evidence="3" id="KW-1185">Reference proteome</keyword>
<evidence type="ECO:0000256" key="1">
    <source>
        <dbReference type="SAM" id="Phobius"/>
    </source>
</evidence>
<protein>
    <submittedName>
        <fullName evidence="2">Uncharacterized protein</fullName>
    </submittedName>
</protein>
<evidence type="ECO:0000313" key="2">
    <source>
        <dbReference type="EMBL" id="RKN51554.1"/>
    </source>
</evidence>
<comment type="caution">
    <text evidence="2">The sequence shown here is derived from an EMBL/GenBank/DDBJ whole genome shotgun (WGS) entry which is preliminary data.</text>
</comment>
<keyword evidence="1" id="KW-1133">Transmembrane helix</keyword>
<dbReference type="Proteomes" id="UP000279968">
    <property type="component" value="Unassembled WGS sequence"/>
</dbReference>
<dbReference type="AlphaFoldDB" id="A0A3A9ZUC2"/>
<keyword evidence="1" id="KW-0812">Transmembrane</keyword>
<proteinExistence type="predicted"/>
<dbReference type="EMBL" id="RBAN01000007">
    <property type="protein sequence ID" value="RKN51554.1"/>
    <property type="molecule type" value="Genomic_DNA"/>
</dbReference>
<reference evidence="2 3" key="1">
    <citation type="journal article" date="2015" name="Int. J. Syst. Evol. Microbiol.">
        <title>Micromonospora costi sp. nov., isolated from a leaf of Costus speciosus.</title>
        <authorList>
            <person name="Thawai C."/>
        </authorList>
    </citation>
    <scope>NUCLEOTIDE SEQUENCE [LARGE SCALE GENOMIC DNA]</scope>
    <source>
        <strain evidence="2 3">CS1-12</strain>
    </source>
</reference>
<organism evidence="2 3">
    <name type="scientific">Micromonospora costi</name>
    <dbReference type="NCBI Taxonomy" id="1530042"/>
    <lineage>
        <taxon>Bacteria</taxon>
        <taxon>Bacillati</taxon>
        <taxon>Actinomycetota</taxon>
        <taxon>Actinomycetes</taxon>
        <taxon>Micromonosporales</taxon>
        <taxon>Micromonosporaceae</taxon>
        <taxon>Micromonospora</taxon>
    </lineage>
</organism>
<accession>A0A3A9ZUC2</accession>
<name>A0A3A9ZUC2_9ACTN</name>
<feature type="transmembrane region" description="Helical" evidence="1">
    <location>
        <begin position="29"/>
        <end position="49"/>
    </location>
</feature>
<keyword evidence="1" id="KW-0472">Membrane</keyword>
<sequence length="59" mass="6038">MNVVANLVAAGIIYLLAAAAGYIQEKPVVTGFVLAFLVAVVPAAAVQALTTRLAARRAE</sequence>
<gene>
    <name evidence="2" type="ORF">D7193_29875</name>
</gene>
<evidence type="ECO:0000313" key="3">
    <source>
        <dbReference type="Proteomes" id="UP000279968"/>
    </source>
</evidence>